<keyword evidence="3" id="KW-1185">Reference proteome</keyword>
<evidence type="ECO:0000259" key="1">
    <source>
        <dbReference type="Pfam" id="PF05057"/>
    </source>
</evidence>
<accession>A0ABP0XSZ1</accession>
<reference evidence="2 3" key="1">
    <citation type="submission" date="2024-03" db="EMBL/GenBank/DDBJ databases">
        <authorList>
            <person name="Gkanogiannis A."/>
            <person name="Becerra Lopez-Lavalle L."/>
        </authorList>
    </citation>
    <scope>NUCLEOTIDE SEQUENCE [LARGE SCALE GENOMIC DNA]</scope>
</reference>
<dbReference type="InterPro" id="IPR029058">
    <property type="entry name" value="AB_hydrolase_fold"/>
</dbReference>
<dbReference type="InterPro" id="IPR007751">
    <property type="entry name" value="DUF676_lipase-like"/>
</dbReference>
<protein>
    <recommendedName>
        <fullName evidence="1">DUF676 domain-containing protein</fullName>
    </recommendedName>
</protein>
<dbReference type="Pfam" id="PF05057">
    <property type="entry name" value="DUF676"/>
    <property type="match status" value="1"/>
</dbReference>
<evidence type="ECO:0000313" key="2">
    <source>
        <dbReference type="EMBL" id="CAK9311169.1"/>
    </source>
</evidence>
<proteinExistence type="predicted"/>
<dbReference type="PANTHER" id="PTHR12482">
    <property type="entry name" value="LIPASE ROG1-RELATED-RELATED"/>
    <property type="match status" value="1"/>
</dbReference>
<organism evidence="2 3">
    <name type="scientific">Citrullus colocynthis</name>
    <name type="common">colocynth</name>
    <dbReference type="NCBI Taxonomy" id="252529"/>
    <lineage>
        <taxon>Eukaryota</taxon>
        <taxon>Viridiplantae</taxon>
        <taxon>Streptophyta</taxon>
        <taxon>Embryophyta</taxon>
        <taxon>Tracheophyta</taxon>
        <taxon>Spermatophyta</taxon>
        <taxon>Magnoliopsida</taxon>
        <taxon>eudicotyledons</taxon>
        <taxon>Gunneridae</taxon>
        <taxon>Pentapetalae</taxon>
        <taxon>rosids</taxon>
        <taxon>fabids</taxon>
        <taxon>Cucurbitales</taxon>
        <taxon>Cucurbitaceae</taxon>
        <taxon>Benincaseae</taxon>
        <taxon>Citrullus</taxon>
    </lineage>
</organism>
<dbReference type="EMBL" id="OZ021744">
    <property type="protein sequence ID" value="CAK9311169.1"/>
    <property type="molecule type" value="Genomic_DNA"/>
</dbReference>
<dbReference type="Proteomes" id="UP001642487">
    <property type="component" value="Chromosome 10"/>
</dbReference>
<sequence length="374" mass="41956">MENGVVENGVCSAQTASNKVSESSSVDHLVVMVHGILGRATDWKFAAELFAQTFHDKIIVHCSERNVATLTLDGIDVMGERLAKEVVELIHQKPSLRRISFVAHSVGGLVARYAIGKLYRPSMKENGDMSSSECEEERRGTIYGLEALNFITFATPHLGSRGSKQVPFLFSVSAFEKAASCVVHCIFGRTGRHLFLTDNVEGKSPLLKRMVEDNDEGLFMSALCSFNRRVVYSNVSYDSILSLYLKIPISSNILQLYNCCFPLLIHQGFVGWATSSIRCDSELPRWEKFVNCKYPHIVYEEYCNACPKLGENIFNKLEDELVTSLSCVSWEKVDVSFHKSWQRFAAHSVIQAKGGSKHKEGVDVIRHMLEKFLL</sequence>
<dbReference type="InterPro" id="IPR044294">
    <property type="entry name" value="Lipase-like"/>
</dbReference>
<dbReference type="Gene3D" id="3.40.50.1820">
    <property type="entry name" value="alpha/beta hydrolase"/>
    <property type="match status" value="1"/>
</dbReference>
<evidence type="ECO:0000313" key="3">
    <source>
        <dbReference type="Proteomes" id="UP001642487"/>
    </source>
</evidence>
<name>A0ABP0XSZ1_9ROSI</name>
<dbReference type="SUPFAM" id="SSF53474">
    <property type="entry name" value="alpha/beta-Hydrolases"/>
    <property type="match status" value="1"/>
</dbReference>
<gene>
    <name evidence="2" type="ORF">CITCOLO1_LOCUS2819</name>
</gene>
<dbReference type="PANTHER" id="PTHR12482:SF14">
    <property type="entry name" value="LIPASE YOR059C ISOFORM X1"/>
    <property type="match status" value="1"/>
</dbReference>
<feature type="domain" description="DUF676" evidence="1">
    <location>
        <begin position="24"/>
        <end position="244"/>
    </location>
</feature>